<feature type="transmembrane region" description="Helical" evidence="7">
    <location>
        <begin position="122"/>
        <end position="140"/>
    </location>
</feature>
<feature type="transmembrane region" description="Helical" evidence="7">
    <location>
        <begin position="215"/>
        <end position="233"/>
    </location>
</feature>
<dbReference type="GO" id="GO:0005886">
    <property type="term" value="C:plasma membrane"/>
    <property type="evidence" value="ECO:0007669"/>
    <property type="project" value="UniProtKB-SubCell"/>
</dbReference>
<evidence type="ECO:0000256" key="1">
    <source>
        <dbReference type="ARBA" id="ARBA00004651"/>
    </source>
</evidence>
<evidence type="ECO:0000259" key="8">
    <source>
        <dbReference type="Pfam" id="PF00892"/>
    </source>
</evidence>
<dbReference type="SUPFAM" id="SSF103481">
    <property type="entry name" value="Multidrug resistance efflux transporter EmrE"/>
    <property type="match status" value="2"/>
</dbReference>
<dbReference type="EMBL" id="FOYR01000001">
    <property type="protein sequence ID" value="SFR37792.1"/>
    <property type="molecule type" value="Genomic_DNA"/>
</dbReference>
<protein>
    <submittedName>
        <fullName evidence="9">EamA-like transporter family protein</fullName>
    </submittedName>
</protein>
<keyword evidence="5 7" id="KW-1133">Transmembrane helix</keyword>
<dbReference type="InterPro" id="IPR050638">
    <property type="entry name" value="AA-Vitamin_Transporters"/>
</dbReference>
<evidence type="ECO:0000256" key="5">
    <source>
        <dbReference type="ARBA" id="ARBA00022989"/>
    </source>
</evidence>
<evidence type="ECO:0000256" key="6">
    <source>
        <dbReference type="ARBA" id="ARBA00023136"/>
    </source>
</evidence>
<evidence type="ECO:0000256" key="2">
    <source>
        <dbReference type="ARBA" id="ARBA00007362"/>
    </source>
</evidence>
<dbReference type="InterPro" id="IPR000620">
    <property type="entry name" value="EamA_dom"/>
</dbReference>
<dbReference type="AlphaFoldDB" id="A0A1I6G6I2"/>
<feature type="transmembrane region" description="Helical" evidence="7">
    <location>
        <begin position="176"/>
        <end position="195"/>
    </location>
</feature>
<dbReference type="RefSeq" id="WP_091476995.1">
    <property type="nucleotide sequence ID" value="NZ_FNGQ01000001.1"/>
</dbReference>
<gene>
    <name evidence="9" type="ORF">SAMN04488591_0812</name>
</gene>
<keyword evidence="6 7" id="KW-0472">Membrane</keyword>
<dbReference type="PANTHER" id="PTHR32322">
    <property type="entry name" value="INNER MEMBRANE TRANSPORTER"/>
    <property type="match status" value="1"/>
</dbReference>
<feature type="transmembrane region" description="Helical" evidence="7">
    <location>
        <begin position="96"/>
        <end position="115"/>
    </location>
</feature>
<name>A0A1I6G6I2_9MICO</name>
<comment type="similarity">
    <text evidence="2">Belongs to the EamA transporter family.</text>
</comment>
<proteinExistence type="inferred from homology"/>
<evidence type="ECO:0000256" key="4">
    <source>
        <dbReference type="ARBA" id="ARBA00022692"/>
    </source>
</evidence>
<accession>A0A1I6G6I2</accession>
<feature type="transmembrane region" description="Helical" evidence="7">
    <location>
        <begin position="67"/>
        <end position="90"/>
    </location>
</feature>
<dbReference type="Pfam" id="PF00892">
    <property type="entry name" value="EamA"/>
    <property type="match status" value="2"/>
</dbReference>
<dbReference type="Proteomes" id="UP000198877">
    <property type="component" value="Unassembled WGS sequence"/>
</dbReference>
<evidence type="ECO:0000313" key="10">
    <source>
        <dbReference type="Proteomes" id="UP000198877"/>
    </source>
</evidence>
<reference evidence="10" key="1">
    <citation type="submission" date="2016-10" db="EMBL/GenBank/DDBJ databases">
        <authorList>
            <person name="Varghese N."/>
            <person name="Submissions S."/>
        </authorList>
    </citation>
    <scope>NUCLEOTIDE SEQUENCE [LARGE SCALE GENOMIC DNA]</scope>
    <source>
        <strain evidence="10">CL127</strain>
    </source>
</reference>
<evidence type="ECO:0000256" key="7">
    <source>
        <dbReference type="SAM" id="Phobius"/>
    </source>
</evidence>
<dbReference type="PANTHER" id="PTHR32322:SF18">
    <property type="entry name" value="S-ADENOSYLMETHIONINE_S-ADENOSYLHOMOCYSTEINE TRANSPORTER"/>
    <property type="match status" value="1"/>
</dbReference>
<keyword evidence="3" id="KW-1003">Cell membrane</keyword>
<dbReference type="InterPro" id="IPR037185">
    <property type="entry name" value="EmrE-like"/>
</dbReference>
<comment type="subcellular location">
    <subcellularLocation>
        <location evidence="1">Cell membrane</location>
        <topology evidence="1">Multi-pass membrane protein</topology>
    </subcellularLocation>
</comment>
<feature type="transmembrane region" description="Helical" evidence="7">
    <location>
        <begin position="240"/>
        <end position="261"/>
    </location>
</feature>
<feature type="transmembrane region" description="Helical" evidence="7">
    <location>
        <begin position="33"/>
        <end position="55"/>
    </location>
</feature>
<feature type="domain" description="EamA" evidence="8">
    <location>
        <begin position="9"/>
        <end position="137"/>
    </location>
</feature>
<feature type="transmembrane region" description="Helical" evidence="7">
    <location>
        <begin position="146"/>
        <end position="164"/>
    </location>
</feature>
<evidence type="ECO:0000313" key="9">
    <source>
        <dbReference type="EMBL" id="SFR37792.1"/>
    </source>
</evidence>
<organism evidence="9 10">
    <name type="scientific">Microbacterium azadirachtae</name>
    <dbReference type="NCBI Taxonomy" id="582680"/>
    <lineage>
        <taxon>Bacteria</taxon>
        <taxon>Bacillati</taxon>
        <taxon>Actinomycetota</taxon>
        <taxon>Actinomycetes</taxon>
        <taxon>Micrococcales</taxon>
        <taxon>Microbacteriaceae</taxon>
        <taxon>Microbacterium</taxon>
    </lineage>
</organism>
<sequence>MPLTQRPAFALAAAVALWSAGYPATSWALHASGSVAVITTMRFGIAAAVLVVLTYRRPGFREAWCRFDMVILAVSGITLYYALSSVGLLYTTPGTAALLGALLPVLIAFGGWGLLGERPSLPTIAGLTVAAAGVALTAAAQWRFDLGVVLNAAAVTAYASYALLLRKSRGDRRDPLVVSAVTASWGALLMLPWVAWEIASGRAGLPPTPADALPVLLLACGITIPTLLLYTYAAAKLPAAASALATAAIPALGYLFAVALGEPWEPLKALGGAIALLGVVVGSTGSPKDVSLR</sequence>
<keyword evidence="4 7" id="KW-0812">Transmembrane</keyword>
<feature type="domain" description="EamA" evidence="8">
    <location>
        <begin position="146"/>
        <end position="281"/>
    </location>
</feature>
<evidence type="ECO:0000256" key="3">
    <source>
        <dbReference type="ARBA" id="ARBA00022475"/>
    </source>
</evidence>